<reference evidence="1" key="1">
    <citation type="submission" date="2020-11" db="EMBL/GenBank/DDBJ databases">
        <authorList>
            <person name="Whitehead M."/>
        </authorList>
    </citation>
    <scope>NUCLEOTIDE SEQUENCE</scope>
    <source>
        <strain evidence="1">EGII</strain>
    </source>
</reference>
<accession>A0A811U5W1</accession>
<gene>
    <name evidence="1" type="ORF">CCAP1982_LOCUS2203</name>
</gene>
<keyword evidence="2" id="KW-1185">Reference proteome</keyword>
<evidence type="ECO:0000313" key="1">
    <source>
        <dbReference type="EMBL" id="CAD6993387.1"/>
    </source>
</evidence>
<comment type="caution">
    <text evidence="1">The sequence shown here is derived from an EMBL/GenBank/DDBJ whole genome shotgun (WGS) entry which is preliminary data.</text>
</comment>
<name>A0A811U5W1_CERCA</name>
<evidence type="ECO:0000313" key="2">
    <source>
        <dbReference type="Proteomes" id="UP000606786"/>
    </source>
</evidence>
<dbReference type="Proteomes" id="UP000606786">
    <property type="component" value="Unassembled WGS sequence"/>
</dbReference>
<protein>
    <submittedName>
        <fullName evidence="1">(Mediterranean fruit fly) hypothetical protein</fullName>
    </submittedName>
</protein>
<proteinExistence type="predicted"/>
<organism evidence="1 2">
    <name type="scientific">Ceratitis capitata</name>
    <name type="common">Mediterranean fruit fly</name>
    <name type="synonym">Tephritis capitata</name>
    <dbReference type="NCBI Taxonomy" id="7213"/>
    <lineage>
        <taxon>Eukaryota</taxon>
        <taxon>Metazoa</taxon>
        <taxon>Ecdysozoa</taxon>
        <taxon>Arthropoda</taxon>
        <taxon>Hexapoda</taxon>
        <taxon>Insecta</taxon>
        <taxon>Pterygota</taxon>
        <taxon>Neoptera</taxon>
        <taxon>Endopterygota</taxon>
        <taxon>Diptera</taxon>
        <taxon>Brachycera</taxon>
        <taxon>Muscomorpha</taxon>
        <taxon>Tephritoidea</taxon>
        <taxon>Tephritidae</taxon>
        <taxon>Ceratitis</taxon>
        <taxon>Ceratitis</taxon>
    </lineage>
</organism>
<sequence length="107" mass="12488">MPFTQSYIHSHTNTQQLLVKRVKVSAQRSSPPSHAKNQLFTRIPTSVLPVYSQFPPKTAREQKKKKKKKYELCQKPIYIYTYVYVNICISVHVKHSRFSLSATFCRA</sequence>
<dbReference type="EMBL" id="CAJHJT010000001">
    <property type="protein sequence ID" value="CAD6993387.1"/>
    <property type="molecule type" value="Genomic_DNA"/>
</dbReference>
<dbReference type="AlphaFoldDB" id="A0A811U5W1"/>